<evidence type="ECO:0000313" key="1">
    <source>
        <dbReference type="EMBL" id="KAK7312527.1"/>
    </source>
</evidence>
<evidence type="ECO:0000313" key="2">
    <source>
        <dbReference type="Proteomes" id="UP001367508"/>
    </source>
</evidence>
<dbReference type="AlphaFoldDB" id="A0AAN9PW87"/>
<reference evidence="1 2" key="1">
    <citation type="submission" date="2024-01" db="EMBL/GenBank/DDBJ databases">
        <title>The genomes of 5 underutilized Papilionoideae crops provide insights into root nodulation and disease resistanc.</title>
        <authorList>
            <person name="Jiang F."/>
        </authorList>
    </citation>
    <scope>NUCLEOTIDE SEQUENCE [LARGE SCALE GENOMIC DNA]</scope>
    <source>
        <strain evidence="1">LVBAO_FW01</strain>
        <tissue evidence="1">Leaves</tissue>
    </source>
</reference>
<name>A0AAN9PW87_CANGL</name>
<organism evidence="1 2">
    <name type="scientific">Canavalia gladiata</name>
    <name type="common">Sword bean</name>
    <name type="synonym">Dolichos gladiatus</name>
    <dbReference type="NCBI Taxonomy" id="3824"/>
    <lineage>
        <taxon>Eukaryota</taxon>
        <taxon>Viridiplantae</taxon>
        <taxon>Streptophyta</taxon>
        <taxon>Embryophyta</taxon>
        <taxon>Tracheophyta</taxon>
        <taxon>Spermatophyta</taxon>
        <taxon>Magnoliopsida</taxon>
        <taxon>eudicotyledons</taxon>
        <taxon>Gunneridae</taxon>
        <taxon>Pentapetalae</taxon>
        <taxon>rosids</taxon>
        <taxon>fabids</taxon>
        <taxon>Fabales</taxon>
        <taxon>Fabaceae</taxon>
        <taxon>Papilionoideae</taxon>
        <taxon>50 kb inversion clade</taxon>
        <taxon>NPAAA clade</taxon>
        <taxon>indigoferoid/millettioid clade</taxon>
        <taxon>Phaseoleae</taxon>
        <taxon>Canavalia</taxon>
    </lineage>
</organism>
<dbReference type="EMBL" id="JAYMYQ010000009">
    <property type="protein sequence ID" value="KAK7312527.1"/>
    <property type="molecule type" value="Genomic_DNA"/>
</dbReference>
<keyword evidence="2" id="KW-1185">Reference proteome</keyword>
<proteinExistence type="predicted"/>
<protein>
    <submittedName>
        <fullName evidence="1">Uncharacterized protein</fullName>
    </submittedName>
</protein>
<gene>
    <name evidence="1" type="ORF">VNO77_36443</name>
</gene>
<sequence>MRSERIKRVGPTRLGSISGTVPTWYGWCRRRGGEERGSVFFSVTVFLSKARGSQRRKRRHGLDDTFHCPDLDLTPPGRKRLGGHGFAVVSGYGAIHCRHVRYEEPEGKVVLNFVLYAMD</sequence>
<dbReference type="Proteomes" id="UP001367508">
    <property type="component" value="Unassembled WGS sequence"/>
</dbReference>
<comment type="caution">
    <text evidence="1">The sequence shown here is derived from an EMBL/GenBank/DDBJ whole genome shotgun (WGS) entry which is preliminary data.</text>
</comment>
<accession>A0AAN9PW87</accession>